<dbReference type="EMBL" id="BAAAZD010000001">
    <property type="protein sequence ID" value="GAA4003255.1"/>
    <property type="molecule type" value="Genomic_DNA"/>
</dbReference>
<protein>
    <submittedName>
        <fullName evidence="2">DNA-deoxyinosine glycosylase</fullName>
    </submittedName>
</protein>
<dbReference type="CDD" id="cd10032">
    <property type="entry name" value="UDG-F6_HDG"/>
    <property type="match status" value="1"/>
</dbReference>
<dbReference type="InterPro" id="IPR026353">
    <property type="entry name" value="Hypoxan-DNA_Glyclase"/>
</dbReference>
<sequence length="156" mass="17034">MPPIMRADARLLVLGSLPGEASLKAARYYAHPQNQFWRLLGEALGEPLAALDYAQRVERLLTRRIALWDVIHAARREGSLDQAISEVEERDLRGFVAGLPELRAVAFNGATAAKIGRRALKGTGLELIDLPSSSPAYTLPFAGKAGRWSALKAFLD</sequence>
<dbReference type="Gene3D" id="3.40.470.10">
    <property type="entry name" value="Uracil-DNA glycosylase-like domain"/>
    <property type="match status" value="1"/>
</dbReference>
<comment type="caution">
    <text evidence="2">The sequence shown here is derived from an EMBL/GenBank/DDBJ whole genome shotgun (WGS) entry which is preliminary data.</text>
</comment>
<reference evidence="3" key="1">
    <citation type="journal article" date="2019" name="Int. J. Syst. Evol. Microbiol.">
        <title>The Global Catalogue of Microorganisms (GCM) 10K type strain sequencing project: providing services to taxonomists for standard genome sequencing and annotation.</title>
        <authorList>
            <consortium name="The Broad Institute Genomics Platform"/>
            <consortium name="The Broad Institute Genome Sequencing Center for Infectious Disease"/>
            <person name="Wu L."/>
            <person name="Ma J."/>
        </authorList>
    </citation>
    <scope>NUCLEOTIDE SEQUENCE [LARGE SCALE GENOMIC DNA]</scope>
    <source>
        <strain evidence="3">JCM 16603</strain>
    </source>
</reference>
<dbReference type="SUPFAM" id="SSF52141">
    <property type="entry name" value="Uracil-DNA glycosylase-like"/>
    <property type="match status" value="1"/>
</dbReference>
<dbReference type="NCBIfam" id="TIGR04274">
    <property type="entry name" value="hypoxanDNAglyco"/>
    <property type="match status" value="1"/>
</dbReference>
<dbReference type="Pfam" id="PF03167">
    <property type="entry name" value="UDG"/>
    <property type="match status" value="1"/>
</dbReference>
<evidence type="ECO:0000313" key="3">
    <source>
        <dbReference type="Proteomes" id="UP001501310"/>
    </source>
</evidence>
<dbReference type="SMART" id="SM00987">
    <property type="entry name" value="UreE_C"/>
    <property type="match status" value="1"/>
</dbReference>
<feature type="domain" description="Uracil-DNA glycosylase-like" evidence="1">
    <location>
        <begin position="2"/>
        <end position="152"/>
    </location>
</feature>
<evidence type="ECO:0000313" key="2">
    <source>
        <dbReference type="EMBL" id="GAA4003255.1"/>
    </source>
</evidence>
<name>A0ABP7RWP5_9SPHN</name>
<keyword evidence="3" id="KW-1185">Reference proteome</keyword>
<accession>A0ABP7RWP5</accession>
<dbReference type="InterPro" id="IPR005122">
    <property type="entry name" value="Uracil-DNA_glycosylase-like"/>
</dbReference>
<dbReference type="Proteomes" id="UP001501310">
    <property type="component" value="Unassembled WGS sequence"/>
</dbReference>
<proteinExistence type="predicted"/>
<dbReference type="InterPro" id="IPR036895">
    <property type="entry name" value="Uracil-DNA_glycosylase-like_sf"/>
</dbReference>
<gene>
    <name evidence="2" type="ORF">GCM10022211_13550</name>
</gene>
<dbReference type="SMART" id="SM00986">
    <property type="entry name" value="UDG"/>
    <property type="match status" value="1"/>
</dbReference>
<organism evidence="2 3">
    <name type="scientific">Sphingomonas humi</name>
    <dbReference type="NCBI Taxonomy" id="335630"/>
    <lineage>
        <taxon>Bacteria</taxon>
        <taxon>Pseudomonadati</taxon>
        <taxon>Pseudomonadota</taxon>
        <taxon>Alphaproteobacteria</taxon>
        <taxon>Sphingomonadales</taxon>
        <taxon>Sphingomonadaceae</taxon>
        <taxon>Sphingomonas</taxon>
    </lineage>
</organism>
<evidence type="ECO:0000259" key="1">
    <source>
        <dbReference type="SMART" id="SM00986"/>
    </source>
</evidence>